<keyword evidence="3" id="KW-1185">Reference proteome</keyword>
<evidence type="ECO:0000313" key="2">
    <source>
        <dbReference type="EMBL" id="GBG62794.1"/>
    </source>
</evidence>
<organism evidence="2 3">
    <name type="scientific">Chara braunii</name>
    <name type="common">Braun's stonewort</name>
    <dbReference type="NCBI Taxonomy" id="69332"/>
    <lineage>
        <taxon>Eukaryota</taxon>
        <taxon>Viridiplantae</taxon>
        <taxon>Streptophyta</taxon>
        <taxon>Charophyceae</taxon>
        <taxon>Charales</taxon>
        <taxon>Characeae</taxon>
        <taxon>Chara</taxon>
    </lineage>
</organism>
<proteinExistence type="predicted"/>
<protein>
    <submittedName>
        <fullName evidence="2">Uncharacterized protein</fullName>
    </submittedName>
</protein>
<accession>A0A388JYA0</accession>
<feature type="region of interest" description="Disordered" evidence="1">
    <location>
        <begin position="256"/>
        <end position="280"/>
    </location>
</feature>
<sequence length="555" mass="62544">MEVGGGRRMKADEGGQRRRWAEARGGRRTPAEVGGGGQRHAEAGGHRRRSAEASGGRRRPAEVGGAQRRPAEAGGGRRSKHQRVEAGAATNRASCIVRQTKRTVVLLWVRLAGGMRWTVSGVQPGNHVVGDEECGVDEDDVEEEKSEREREREDREESMHDYEGGESQQYYEEDDGGDGENDDAYPVVDEDGRQEWSVDVEVDDATGERSEASVLKRKRESLTSPTTAADKRPAKELTLAASQQALRASEEAVAESVKKQKGGSSRVVSEKTQPSANTHDEAIDTTRCFFLEFDEDGLAKKKREYIEVDVTKILPIPGDDILFNHRTLDEMLVQSIYDAIHNAAKETNGKWDFMTFILAPIVPNRDGSQGRRITPEQFDVELAHTYNWYAVAGQHTTEAMNRLITDKSPDEKVYGLRSYSHVRVVYFDDDTKRGYPYVSTFDNTREERSIPISFLSSVRQMRTFWDKRNDRIHPPGTVSPNDVEGMKQKKKWEAFMNAACKITPDSSLMNSSLKNDYCKDWTNKMRGYMNLAQCSETVRPLVQKFFDMYEKGLLP</sequence>
<dbReference type="EMBL" id="BFEA01000032">
    <property type="protein sequence ID" value="GBG62794.1"/>
    <property type="molecule type" value="Genomic_DNA"/>
</dbReference>
<feature type="region of interest" description="Disordered" evidence="1">
    <location>
        <begin position="122"/>
        <end position="233"/>
    </location>
</feature>
<feature type="compositionally biased region" description="Basic and acidic residues" evidence="1">
    <location>
        <begin position="145"/>
        <end position="163"/>
    </location>
</feature>
<reference evidence="2 3" key="1">
    <citation type="journal article" date="2018" name="Cell">
        <title>The Chara Genome: Secondary Complexity and Implications for Plant Terrestrialization.</title>
        <authorList>
            <person name="Nishiyama T."/>
            <person name="Sakayama H."/>
            <person name="Vries J.D."/>
            <person name="Buschmann H."/>
            <person name="Saint-Marcoux D."/>
            <person name="Ullrich K.K."/>
            <person name="Haas F.B."/>
            <person name="Vanderstraeten L."/>
            <person name="Becker D."/>
            <person name="Lang D."/>
            <person name="Vosolsobe S."/>
            <person name="Rombauts S."/>
            <person name="Wilhelmsson P.K.I."/>
            <person name="Janitza P."/>
            <person name="Kern R."/>
            <person name="Heyl A."/>
            <person name="Rumpler F."/>
            <person name="Villalobos L.I.A.C."/>
            <person name="Clay J.M."/>
            <person name="Skokan R."/>
            <person name="Toyoda A."/>
            <person name="Suzuki Y."/>
            <person name="Kagoshima H."/>
            <person name="Schijlen E."/>
            <person name="Tajeshwar N."/>
            <person name="Catarino B."/>
            <person name="Hetherington A.J."/>
            <person name="Saltykova A."/>
            <person name="Bonnot C."/>
            <person name="Breuninger H."/>
            <person name="Symeonidi A."/>
            <person name="Radhakrishnan G.V."/>
            <person name="Van Nieuwerburgh F."/>
            <person name="Deforce D."/>
            <person name="Chang C."/>
            <person name="Karol K.G."/>
            <person name="Hedrich R."/>
            <person name="Ulvskov P."/>
            <person name="Glockner G."/>
            <person name="Delwiche C.F."/>
            <person name="Petrasek J."/>
            <person name="Van de Peer Y."/>
            <person name="Friml J."/>
            <person name="Beilby M."/>
            <person name="Dolan L."/>
            <person name="Kohara Y."/>
            <person name="Sugano S."/>
            <person name="Fujiyama A."/>
            <person name="Delaux P.-M."/>
            <person name="Quint M."/>
            <person name="TheiBen G."/>
            <person name="Hagemann M."/>
            <person name="Harholt J."/>
            <person name="Dunand C."/>
            <person name="Zachgo S."/>
            <person name="Langdale J."/>
            <person name="Maumus F."/>
            <person name="Straeten D.V.D."/>
            <person name="Gould S.B."/>
            <person name="Rensing S.A."/>
        </authorList>
    </citation>
    <scope>NUCLEOTIDE SEQUENCE [LARGE SCALE GENOMIC DNA]</scope>
    <source>
        <strain evidence="2 3">S276</strain>
    </source>
</reference>
<dbReference type="AlphaFoldDB" id="A0A388JYA0"/>
<feature type="compositionally biased region" description="Acidic residues" evidence="1">
    <location>
        <begin position="131"/>
        <end position="144"/>
    </location>
</feature>
<evidence type="ECO:0000256" key="1">
    <source>
        <dbReference type="SAM" id="MobiDB-lite"/>
    </source>
</evidence>
<feature type="region of interest" description="Disordered" evidence="1">
    <location>
        <begin position="1"/>
        <end position="89"/>
    </location>
</feature>
<feature type="compositionally biased region" description="Polar residues" evidence="1">
    <location>
        <begin position="262"/>
        <end position="277"/>
    </location>
</feature>
<gene>
    <name evidence="2" type="ORF">CBR_g32383</name>
</gene>
<dbReference type="Gramene" id="GBG62794">
    <property type="protein sequence ID" value="GBG62794"/>
    <property type="gene ID" value="CBR_g32383"/>
</dbReference>
<comment type="caution">
    <text evidence="2">The sequence shown here is derived from an EMBL/GenBank/DDBJ whole genome shotgun (WGS) entry which is preliminary data.</text>
</comment>
<dbReference type="Proteomes" id="UP000265515">
    <property type="component" value="Unassembled WGS sequence"/>
</dbReference>
<name>A0A388JYA0_CHABU</name>
<evidence type="ECO:0000313" key="3">
    <source>
        <dbReference type="Proteomes" id="UP000265515"/>
    </source>
</evidence>
<feature type="compositionally biased region" description="Basic and acidic residues" evidence="1">
    <location>
        <begin position="9"/>
        <end position="25"/>
    </location>
</feature>
<feature type="compositionally biased region" description="Acidic residues" evidence="1">
    <location>
        <begin position="171"/>
        <end position="183"/>
    </location>
</feature>